<accession>A0A068NRK5</accession>
<reference evidence="2 3" key="1">
    <citation type="journal article" date="2014" name="PLoS ONE">
        <title>The first complete genome sequence of the class fimbriimonadia in the phylum armatimonadetes.</title>
        <authorList>
            <person name="Hu Z.Y."/>
            <person name="Wang Y.Z."/>
            <person name="Im W.T."/>
            <person name="Wang S.Y."/>
            <person name="Zhao G.P."/>
            <person name="Zheng H.J."/>
            <person name="Quan Z.X."/>
        </authorList>
    </citation>
    <scope>NUCLEOTIDE SEQUENCE [LARGE SCALE GENOMIC DNA]</scope>
    <source>
        <strain evidence="2">Gsoil 348</strain>
    </source>
</reference>
<keyword evidence="3" id="KW-1185">Reference proteome</keyword>
<dbReference type="OrthoDB" id="1493009at2"/>
<evidence type="ECO:0000313" key="3">
    <source>
        <dbReference type="Proteomes" id="UP000027982"/>
    </source>
</evidence>
<dbReference type="HOGENOM" id="CLU_1159148_0_0_0"/>
<sequence length="236" mass="25790">MSENLPEKVGGTNGADVTAIAVKGALGAIPFAGNLLAEIAGNLIPGQRLDRLIKFAEALEARLQETEKKLFEARAKTEEGADLVEDALTQAARSLTDDRRARIAELLKNGLTAEEFDHDGTKKLLWLLDQITDPELVWLVFIGRDYDQTMMKKHSDVLEGRVSHTGSPEQEHDAAALQASWRRRLLDLGLVRTAKFSGGGVDLALTGLENADEDGSLNLTQLGSMLMRSMGEEPQW</sequence>
<keyword evidence="1" id="KW-0175">Coiled coil</keyword>
<organism evidence="2 3">
    <name type="scientific">Fimbriimonas ginsengisoli Gsoil 348</name>
    <dbReference type="NCBI Taxonomy" id="661478"/>
    <lineage>
        <taxon>Bacteria</taxon>
        <taxon>Bacillati</taxon>
        <taxon>Armatimonadota</taxon>
        <taxon>Fimbriimonadia</taxon>
        <taxon>Fimbriimonadales</taxon>
        <taxon>Fimbriimonadaceae</taxon>
        <taxon>Fimbriimonas</taxon>
    </lineage>
</organism>
<dbReference type="Proteomes" id="UP000027982">
    <property type="component" value="Chromosome"/>
</dbReference>
<evidence type="ECO:0000313" key="2">
    <source>
        <dbReference type="EMBL" id="AIE86041.1"/>
    </source>
</evidence>
<dbReference type="STRING" id="661478.OP10G_2673"/>
<dbReference type="AlphaFoldDB" id="A0A068NRK5"/>
<dbReference type="EMBL" id="CP007139">
    <property type="protein sequence ID" value="AIE86041.1"/>
    <property type="molecule type" value="Genomic_DNA"/>
</dbReference>
<evidence type="ECO:0000256" key="1">
    <source>
        <dbReference type="SAM" id="Coils"/>
    </source>
</evidence>
<gene>
    <name evidence="2" type="ORF">OP10G_2673</name>
</gene>
<feature type="coiled-coil region" evidence="1">
    <location>
        <begin position="49"/>
        <end position="76"/>
    </location>
</feature>
<name>A0A068NRK5_FIMGI</name>
<proteinExistence type="predicted"/>
<dbReference type="KEGG" id="fgi:OP10G_2673"/>
<dbReference type="eggNOG" id="ENOG5032WGV">
    <property type="taxonomic scope" value="Bacteria"/>
</dbReference>
<protein>
    <submittedName>
        <fullName evidence="2">Uncharacterized protein</fullName>
    </submittedName>
</protein>
<dbReference type="RefSeq" id="WP_025225413.1">
    <property type="nucleotide sequence ID" value="NZ_CP007139.1"/>
</dbReference>